<feature type="coiled-coil region" evidence="1">
    <location>
        <begin position="595"/>
        <end position="622"/>
    </location>
</feature>
<sequence>ETSLSTEVVPDSEKTKVNSTNEKEPIDDGRDHYHPGTEEKIEVNAGGEKNEKFEEAEPSKVDEDAKVASGTTTSTTSIPLYKPKFHGLHREEESSDNVVSSIVKKEVETAVLKLEKTAETNPTSQTVTNSQSPGTSAVVSTDSIELQAAKIGRLIATSPKTAAFPFANMVKDEISSQSTFNVTDNLLQQNASLSSVKPPVSASSQLHGSITQGYGTPMVRSPLTSSLEQIHDKVKQSPALLVNASSAVLKAVGIGSTTATASVPVDTSTTTSATVASTSLQPSNLTSFPSLRAASTLPFGTSGTPAPTIVAPFATASADNNDQSAENLLLSCDPRLQYLKLLQQQQQQQQELEQRVKLAAMQQDLAVLNASSLTQLDLYRQIMAMGLSDQQAQQHLAALSADPRLTIWQMLQQQQQQRQAAAAAALLKQQQQTASETLSGNNINAVLAGVQDSSLLFSTPGLLQAAASSIPGLMEAVQNIMLGTHSTTPNAAAVAAAVAAESQQQLARAQLSRVVSPAAVAAASMDLRVTVDKRPSTDQQRMSASSGIDQQQAQNSIKLLNKDYEKAEQIRREKFLIARQTMDMYEKKIADVKRYQHLEQRMRNVEQDEQTLISRRLELQQQEIRIMSQARIMPEFYIKNPELLTSVTEEIKRNEEKISALNHVKRSLQESLRKLDETYLGDMPGSSGVIVRGASEDRSIGLVSKGAVKEFPASLGKQEFVPATVPSSLAAAALIGMNRTQNDLAATFKKDNVAAAAAAVAVAAAAAQQQSQAQLYMAQLAQHMKPPDPSGPSLTLGRAAPQFRSDQASDTKLDNRISEQNRQHIQNIEKDVAADVKRKTGLFNALLPSKVESRHSPGVRNARPVVAANRVSNLGLLGKSNSDGDNRQLSSLGGPSIHQGLSTAASSSSPRLPNITSNTKSTTSRSSSPSSQFSHLPSVVSSSFSPAALRQSISPQVLSVAQPSSHSPVQKISAPPVNTLFAPSVSTAAASAVGVPSMISPRSNLSVNSSRSSTHPSPQSSGAFTVPTPGSSPFQISPSLEAMSSNINASPHGTFNSPFQIPSFASGQQLGISGGLFSTAASNSSAVPVEAGSKSQKPSENQEKVQPSSSSPGSFSASDIIDSAQQLVSSSLVKTECTVTELLSNVNTPTTQARVTPSYSNDYEPLSPDAVDSSPSNVVYPSSSQAATPEQNGMRLFSMLNLPESGSNSSVSVRQGLSEFEESPREYEQRTATPPSAQPPHTVAGASTIVSSSTPAAASITKSGTENYFEPLSDDE</sequence>
<feature type="compositionally biased region" description="Low complexity" evidence="2">
    <location>
        <begin position="1108"/>
        <end position="1117"/>
    </location>
</feature>
<protein>
    <submittedName>
        <fullName evidence="4">POU domain protein</fullName>
    </submittedName>
</protein>
<feature type="region of interest" description="Disordered" evidence="2">
    <location>
        <begin position="1087"/>
        <end position="1117"/>
    </location>
</feature>
<dbReference type="AlphaFoldDB" id="A0A0N5AZ09"/>
<name>A0A0N5AZ09_9BILA</name>
<proteinExistence type="predicted"/>
<evidence type="ECO:0000256" key="1">
    <source>
        <dbReference type="SAM" id="Coils"/>
    </source>
</evidence>
<feature type="compositionally biased region" description="Polar residues" evidence="2">
    <location>
        <begin position="1248"/>
        <end position="1266"/>
    </location>
</feature>
<feature type="region of interest" description="Disordered" evidence="2">
    <location>
        <begin position="533"/>
        <end position="552"/>
    </location>
</feature>
<feature type="compositionally biased region" description="Low complexity" evidence="2">
    <location>
        <begin position="1173"/>
        <end position="1184"/>
    </location>
</feature>
<feature type="region of interest" description="Disordered" evidence="2">
    <location>
        <begin position="1204"/>
        <end position="1276"/>
    </location>
</feature>
<feature type="region of interest" description="Disordered" evidence="2">
    <location>
        <begin position="999"/>
        <end position="1038"/>
    </location>
</feature>
<evidence type="ECO:0000256" key="2">
    <source>
        <dbReference type="SAM" id="MobiDB-lite"/>
    </source>
</evidence>
<evidence type="ECO:0000313" key="4">
    <source>
        <dbReference type="WBParaSite" id="SMUV_0001021301-mRNA-1"/>
    </source>
</evidence>
<keyword evidence="3" id="KW-1185">Reference proteome</keyword>
<evidence type="ECO:0000313" key="3">
    <source>
        <dbReference type="Proteomes" id="UP000046393"/>
    </source>
</evidence>
<feature type="compositionally biased region" description="Polar residues" evidence="2">
    <location>
        <begin position="69"/>
        <end position="78"/>
    </location>
</feature>
<feature type="region of interest" description="Disordered" evidence="2">
    <location>
        <begin position="1"/>
        <end position="78"/>
    </location>
</feature>
<organism evidence="3 4">
    <name type="scientific">Syphacia muris</name>
    <dbReference type="NCBI Taxonomy" id="451379"/>
    <lineage>
        <taxon>Eukaryota</taxon>
        <taxon>Metazoa</taxon>
        <taxon>Ecdysozoa</taxon>
        <taxon>Nematoda</taxon>
        <taxon>Chromadorea</taxon>
        <taxon>Rhabditida</taxon>
        <taxon>Spirurina</taxon>
        <taxon>Oxyuridomorpha</taxon>
        <taxon>Oxyuroidea</taxon>
        <taxon>Oxyuridae</taxon>
        <taxon>Syphacia</taxon>
    </lineage>
</organism>
<reference evidence="4" key="1">
    <citation type="submission" date="2017-02" db="UniProtKB">
        <authorList>
            <consortium name="WormBaseParasite"/>
        </authorList>
    </citation>
    <scope>IDENTIFICATION</scope>
</reference>
<feature type="compositionally biased region" description="Polar residues" evidence="2">
    <location>
        <begin position="1028"/>
        <end position="1038"/>
    </location>
</feature>
<feature type="region of interest" description="Disordered" evidence="2">
    <location>
        <begin position="876"/>
        <end position="937"/>
    </location>
</feature>
<dbReference type="Proteomes" id="UP000046393">
    <property type="component" value="Unplaced"/>
</dbReference>
<feature type="compositionally biased region" description="Low complexity" evidence="2">
    <location>
        <begin position="916"/>
        <end position="937"/>
    </location>
</feature>
<feature type="compositionally biased region" description="Polar residues" evidence="2">
    <location>
        <begin position="1093"/>
        <end position="1107"/>
    </location>
</feature>
<dbReference type="STRING" id="451379.A0A0N5AZ09"/>
<feature type="compositionally biased region" description="Polar residues" evidence="2">
    <location>
        <begin position="537"/>
        <end position="552"/>
    </location>
</feature>
<feature type="region of interest" description="Disordered" evidence="2">
    <location>
        <begin position="118"/>
        <end position="138"/>
    </location>
</feature>
<feature type="coiled-coil region" evidence="1">
    <location>
        <begin position="651"/>
        <end position="678"/>
    </location>
</feature>
<feature type="compositionally biased region" description="Polar residues" evidence="2">
    <location>
        <begin position="119"/>
        <end position="138"/>
    </location>
</feature>
<feature type="compositionally biased region" description="Polar residues" evidence="2">
    <location>
        <begin position="879"/>
        <end position="915"/>
    </location>
</feature>
<feature type="compositionally biased region" description="Polar residues" evidence="2">
    <location>
        <begin position="1150"/>
        <end position="1161"/>
    </location>
</feature>
<keyword evidence="1" id="KW-0175">Coiled coil</keyword>
<accession>A0A0N5AZ09</accession>
<feature type="compositionally biased region" description="Basic and acidic residues" evidence="2">
    <location>
        <begin position="11"/>
        <end position="66"/>
    </location>
</feature>
<feature type="coiled-coil region" evidence="1">
    <location>
        <begin position="335"/>
        <end position="362"/>
    </location>
</feature>
<feature type="compositionally biased region" description="Low complexity" evidence="2">
    <location>
        <begin position="999"/>
        <end position="1021"/>
    </location>
</feature>
<feature type="region of interest" description="Disordered" evidence="2">
    <location>
        <begin position="1150"/>
        <end position="1190"/>
    </location>
</feature>
<dbReference type="WBParaSite" id="SMUV_0001021301-mRNA-1">
    <property type="protein sequence ID" value="SMUV_0001021301-mRNA-1"/>
    <property type="gene ID" value="SMUV_0001021301"/>
</dbReference>
<feature type="compositionally biased region" description="Polar residues" evidence="2">
    <location>
        <begin position="1204"/>
        <end position="1215"/>
    </location>
</feature>